<dbReference type="SMART" id="SM00382">
    <property type="entry name" value="AAA"/>
    <property type="match status" value="1"/>
</dbReference>
<name>A0A2K1IXQ3_PHYPA</name>
<feature type="transmembrane region" description="Helical" evidence="9">
    <location>
        <begin position="409"/>
        <end position="437"/>
    </location>
</feature>
<dbReference type="Gramene" id="Pp3c19_7970V3.1">
    <property type="protein sequence ID" value="Pp3c19_7970V3.1"/>
    <property type="gene ID" value="Pp3c19_7970"/>
</dbReference>
<feature type="transmembrane region" description="Helical" evidence="9">
    <location>
        <begin position="478"/>
        <end position="496"/>
    </location>
</feature>
<dbReference type="EnsemblPlants" id="Pp3c19_7970V3.2">
    <property type="protein sequence ID" value="Pp3c19_7970V3.2"/>
    <property type="gene ID" value="Pp3c19_7970"/>
</dbReference>
<dbReference type="GO" id="GO:0016887">
    <property type="term" value="F:ATP hydrolysis activity"/>
    <property type="evidence" value="ECO:0007669"/>
    <property type="project" value="InterPro"/>
</dbReference>
<dbReference type="PROSITE" id="PS00211">
    <property type="entry name" value="ABC_TRANSPORTER_1"/>
    <property type="match status" value="1"/>
</dbReference>
<protein>
    <recommendedName>
        <fullName evidence="10">ABC transporter domain-containing protein</fullName>
    </recommendedName>
</protein>
<evidence type="ECO:0000313" key="11">
    <source>
        <dbReference type="EMBL" id="PNR34046.1"/>
    </source>
</evidence>
<reference evidence="11 13" key="1">
    <citation type="journal article" date="2008" name="Science">
        <title>The Physcomitrella genome reveals evolutionary insights into the conquest of land by plants.</title>
        <authorList>
            <person name="Rensing S."/>
            <person name="Lang D."/>
            <person name="Zimmer A."/>
            <person name="Terry A."/>
            <person name="Salamov A."/>
            <person name="Shapiro H."/>
            <person name="Nishiyama T."/>
            <person name="Perroud P.-F."/>
            <person name="Lindquist E."/>
            <person name="Kamisugi Y."/>
            <person name="Tanahashi T."/>
            <person name="Sakakibara K."/>
            <person name="Fujita T."/>
            <person name="Oishi K."/>
            <person name="Shin-I T."/>
            <person name="Kuroki Y."/>
            <person name="Toyoda A."/>
            <person name="Suzuki Y."/>
            <person name="Hashimoto A."/>
            <person name="Yamaguchi K."/>
            <person name="Sugano A."/>
            <person name="Kohara Y."/>
            <person name="Fujiyama A."/>
            <person name="Anterola A."/>
            <person name="Aoki S."/>
            <person name="Ashton N."/>
            <person name="Barbazuk W.B."/>
            <person name="Barker E."/>
            <person name="Bennetzen J."/>
            <person name="Bezanilla M."/>
            <person name="Blankenship R."/>
            <person name="Cho S.H."/>
            <person name="Dutcher S."/>
            <person name="Estelle M."/>
            <person name="Fawcett J.A."/>
            <person name="Gundlach H."/>
            <person name="Hanada K."/>
            <person name="Heyl A."/>
            <person name="Hicks K.A."/>
            <person name="Hugh J."/>
            <person name="Lohr M."/>
            <person name="Mayer K."/>
            <person name="Melkozernov A."/>
            <person name="Murata T."/>
            <person name="Nelson D."/>
            <person name="Pils B."/>
            <person name="Prigge M."/>
            <person name="Reiss B."/>
            <person name="Renner T."/>
            <person name="Rombauts S."/>
            <person name="Rushton P."/>
            <person name="Sanderfoot A."/>
            <person name="Schween G."/>
            <person name="Shiu S.-H."/>
            <person name="Stueber K."/>
            <person name="Theodoulou F.L."/>
            <person name="Tu H."/>
            <person name="Van de Peer Y."/>
            <person name="Verrier P.J."/>
            <person name="Waters E."/>
            <person name="Wood A."/>
            <person name="Yang L."/>
            <person name="Cove D."/>
            <person name="Cuming A."/>
            <person name="Hasebe M."/>
            <person name="Lucas S."/>
            <person name="Mishler D.B."/>
            <person name="Reski R."/>
            <person name="Grigoriev I."/>
            <person name="Quatrano R.S."/>
            <person name="Boore J.L."/>
        </authorList>
    </citation>
    <scope>NUCLEOTIDE SEQUENCE [LARGE SCALE GENOMIC DNA]</scope>
    <source>
        <strain evidence="12 13">cv. Gransden 2004</strain>
    </source>
</reference>
<dbReference type="GO" id="GO:0005524">
    <property type="term" value="F:ATP binding"/>
    <property type="evidence" value="ECO:0007669"/>
    <property type="project" value="UniProtKB-KW"/>
</dbReference>
<dbReference type="Gramene" id="Pp3c19_7970V3.2">
    <property type="protein sequence ID" value="Pp3c19_7970V3.2"/>
    <property type="gene ID" value="Pp3c19_7970"/>
</dbReference>
<dbReference type="GO" id="GO:0016020">
    <property type="term" value="C:membrane"/>
    <property type="evidence" value="ECO:0007669"/>
    <property type="project" value="UniProtKB-SubCell"/>
</dbReference>
<organism evidence="11">
    <name type="scientific">Physcomitrium patens</name>
    <name type="common">Spreading-leaved earth moss</name>
    <name type="synonym">Physcomitrella patens</name>
    <dbReference type="NCBI Taxonomy" id="3218"/>
    <lineage>
        <taxon>Eukaryota</taxon>
        <taxon>Viridiplantae</taxon>
        <taxon>Streptophyta</taxon>
        <taxon>Embryophyta</taxon>
        <taxon>Bryophyta</taxon>
        <taxon>Bryophytina</taxon>
        <taxon>Bryopsida</taxon>
        <taxon>Funariidae</taxon>
        <taxon>Funariales</taxon>
        <taxon>Funariaceae</taxon>
        <taxon>Physcomitrium</taxon>
    </lineage>
</organism>
<evidence type="ECO:0000313" key="12">
    <source>
        <dbReference type="EnsemblPlants" id="Pp3c19_7970V3.1"/>
    </source>
</evidence>
<sequence length="992" mass="110595">MNPPAESRGGTGDPEMGRPVQEPLRRTSNAAQANALFRKNLTYQKRNWKTNCCLVAFPIVLCVLLVVMQFLINSFIGDRFKCGCKDVPNSNGVGTTKQCGLQFSNADEAPFCGIDRPYPWPSILQVPSPQYRATRSTEYPDLAQDASCRSADTCATTIPYTGTNKTAADALAGYLLGTGSLDLLNPQTYSLSSVVPGTDTIPIGSLLFESAFTSPRPIYILRPNCTNSKDNFNFTVNVGGGFQLSKDFACLETRPLWRENASSVNSMLFAGYRGGNERKEVNEVPAAYDFRRTTPARFDVNIWYNETFANRTSRGPPSLMRVTRSLNMAAQAFLRFKLGPTVELPLLFVKEMPKVGTQLRLDFSSIIGPLFYMWILGFLFPVVLTALVYEKQYHLRMMMKMHGLGDSAYWVITYFYYLVLFCIYMICFIVFGSIIGLKFFRMNSYSLQILFYFLYINMIISLGFIASNIFRNVRTATAFGYLYVFGSGLLGAFFFQNFVVDLNTDRKIITALQIIPAFATYRGLYEFAEYSFRGVYMNSKGMQWSDLNDEKNGLRTVLIILFIEWVVFMLLNLYLDQVVASASGLNKHPLFFLKFKRKGSKAKGAMSASSNHTSSRRLSRNFSANSKSLTHIDEGDKRSVGLKVTERSDVAREKEVAEELAANPSKDYPIVCDNLKRVYPARDGNPPKYAVRGFSLAVPRGECFGILGPNGAGKTSSINMMIGFLKPTAGTAYIQGMNIVTDMDRIYSCMGVCPQHDLLWGQLTGREHLLFYGRLKNLKGTELTNAVESSLRSVNLFENGVGDKQCRKYSGGMKRRLSVAISLIGNPQVVYMDEPSTGLDPASRYNLWNVVKQSKQDRAIILTTHSMEEAEALCDRLGIFVNGELQCIGNAKELTARYGGLYVLTITTPQEEESEVIALAKSLSPNANKIYGLSGTQKFELPKTEVTVATVFSGIEEAKNRLHIQAWGLSDTTLEDVFIKVARGVDGGIQLQ</sequence>
<keyword evidence="7 9" id="KW-0472">Membrane</keyword>
<dbReference type="CDD" id="cd03263">
    <property type="entry name" value="ABC_subfamily_A"/>
    <property type="match status" value="1"/>
</dbReference>
<keyword evidence="13" id="KW-1185">Reference proteome</keyword>
<dbReference type="GO" id="GO:0140359">
    <property type="term" value="F:ABC-type transporter activity"/>
    <property type="evidence" value="ECO:0007669"/>
    <property type="project" value="InterPro"/>
</dbReference>
<dbReference type="SUPFAM" id="SSF52540">
    <property type="entry name" value="P-loop containing nucleoside triphosphate hydrolases"/>
    <property type="match status" value="1"/>
</dbReference>
<feature type="transmembrane region" description="Helical" evidence="9">
    <location>
        <begin position="449"/>
        <end position="466"/>
    </location>
</feature>
<evidence type="ECO:0000313" key="13">
    <source>
        <dbReference type="Proteomes" id="UP000006727"/>
    </source>
</evidence>
<dbReference type="PANTHER" id="PTHR19229:SF154">
    <property type="entry name" value="ABC TRANSPORTER A FAMILY MEMBER 3-RELATED"/>
    <property type="match status" value="1"/>
</dbReference>
<dbReference type="GO" id="GO:0005319">
    <property type="term" value="F:lipid transporter activity"/>
    <property type="evidence" value="ECO:0000318"/>
    <property type="project" value="GO_Central"/>
</dbReference>
<dbReference type="InterPro" id="IPR017871">
    <property type="entry name" value="ABC_transporter-like_CS"/>
</dbReference>
<keyword evidence="6 9" id="KW-1133">Transmembrane helix</keyword>
<feature type="region of interest" description="Disordered" evidence="8">
    <location>
        <begin position="1"/>
        <end position="24"/>
    </location>
</feature>
<dbReference type="InterPro" id="IPR003593">
    <property type="entry name" value="AAA+_ATPase"/>
</dbReference>
<proteinExistence type="inferred from homology"/>
<dbReference type="EnsemblPlants" id="Pp3c19_7970V3.1">
    <property type="protein sequence ID" value="Pp3c19_7970V3.1"/>
    <property type="gene ID" value="Pp3c19_7970"/>
</dbReference>
<dbReference type="KEGG" id="ppp:112295920"/>
<evidence type="ECO:0000256" key="6">
    <source>
        <dbReference type="ARBA" id="ARBA00022989"/>
    </source>
</evidence>
<dbReference type="Gramene" id="Pp3c19_7970V3.3">
    <property type="protein sequence ID" value="Pp3c19_7970V3.3"/>
    <property type="gene ID" value="Pp3c19_7970"/>
</dbReference>
<gene>
    <name evidence="12" type="primary">LOC112295920</name>
    <name evidence="11" type="ORF">PHYPA_023862</name>
</gene>
<dbReference type="InterPro" id="IPR013525">
    <property type="entry name" value="ABC2_TM"/>
</dbReference>
<dbReference type="EMBL" id="ABEU02000019">
    <property type="protein sequence ID" value="PNR34046.1"/>
    <property type="molecule type" value="Genomic_DNA"/>
</dbReference>
<dbReference type="FunFam" id="3.40.50.300:FF:000633">
    <property type="entry name" value="ABC transporter A family member 7"/>
    <property type="match status" value="1"/>
</dbReference>
<accession>A0A2K1IXQ3</accession>
<comment type="subcellular location">
    <subcellularLocation>
        <location evidence="1">Membrane</location>
        <topology evidence="1">Multi-pass membrane protein</topology>
    </subcellularLocation>
</comment>
<comment type="similarity">
    <text evidence="2">Belongs to the ABC transporter superfamily. ABCA family. CPR flippase (TC 3.A.1.211) subfamily.</text>
</comment>
<dbReference type="GO" id="GO:0006869">
    <property type="term" value="P:lipid transport"/>
    <property type="evidence" value="ECO:0000318"/>
    <property type="project" value="GO_Central"/>
</dbReference>
<dbReference type="PANTHER" id="PTHR19229">
    <property type="entry name" value="ATP-BINDING CASSETTE TRANSPORTER SUBFAMILY A ABCA"/>
    <property type="match status" value="1"/>
</dbReference>
<evidence type="ECO:0000256" key="3">
    <source>
        <dbReference type="ARBA" id="ARBA00022692"/>
    </source>
</evidence>
<dbReference type="PaxDb" id="3218-PP1S234_98V6.1"/>
<reference evidence="12" key="3">
    <citation type="submission" date="2020-12" db="UniProtKB">
        <authorList>
            <consortium name="EnsemblPlants"/>
        </authorList>
    </citation>
    <scope>IDENTIFICATION</scope>
</reference>
<dbReference type="RefSeq" id="XP_024403730.1">
    <property type="nucleotide sequence ID" value="XM_024547962.2"/>
</dbReference>
<reference evidence="11 13" key="2">
    <citation type="journal article" date="2018" name="Plant J.">
        <title>The Physcomitrella patens chromosome-scale assembly reveals moss genome structure and evolution.</title>
        <authorList>
            <person name="Lang D."/>
            <person name="Ullrich K.K."/>
            <person name="Murat F."/>
            <person name="Fuchs J."/>
            <person name="Jenkins J."/>
            <person name="Haas F.B."/>
            <person name="Piednoel M."/>
            <person name="Gundlach H."/>
            <person name="Van Bel M."/>
            <person name="Meyberg R."/>
            <person name="Vives C."/>
            <person name="Morata J."/>
            <person name="Symeonidi A."/>
            <person name="Hiss M."/>
            <person name="Muchero W."/>
            <person name="Kamisugi Y."/>
            <person name="Saleh O."/>
            <person name="Blanc G."/>
            <person name="Decker E.L."/>
            <person name="van Gessel N."/>
            <person name="Grimwood J."/>
            <person name="Hayes R.D."/>
            <person name="Graham S.W."/>
            <person name="Gunter L.E."/>
            <person name="McDaniel S.F."/>
            <person name="Hoernstein S.N.W."/>
            <person name="Larsson A."/>
            <person name="Li F.W."/>
            <person name="Perroud P.F."/>
            <person name="Phillips J."/>
            <person name="Ranjan P."/>
            <person name="Rokshar D.S."/>
            <person name="Rothfels C.J."/>
            <person name="Schneider L."/>
            <person name="Shu S."/>
            <person name="Stevenson D.W."/>
            <person name="Thummler F."/>
            <person name="Tillich M."/>
            <person name="Villarreal Aguilar J.C."/>
            <person name="Widiez T."/>
            <person name="Wong G.K."/>
            <person name="Wymore A."/>
            <person name="Zhang Y."/>
            <person name="Zimmer A.D."/>
            <person name="Quatrano R.S."/>
            <person name="Mayer K.F.X."/>
            <person name="Goodstein D."/>
            <person name="Casacuberta J.M."/>
            <person name="Vandepoele K."/>
            <person name="Reski R."/>
            <person name="Cuming A.C."/>
            <person name="Tuskan G.A."/>
            <person name="Maumus F."/>
            <person name="Salse J."/>
            <person name="Schmutz J."/>
            <person name="Rensing S.A."/>
        </authorList>
    </citation>
    <scope>NUCLEOTIDE SEQUENCE [LARGE SCALE GENOMIC DNA]</scope>
    <source>
        <strain evidence="12 13">cv. Gransden 2004</strain>
    </source>
</reference>
<evidence type="ECO:0000256" key="4">
    <source>
        <dbReference type="ARBA" id="ARBA00022741"/>
    </source>
</evidence>
<dbReference type="GeneID" id="112295920"/>
<dbReference type="InterPro" id="IPR026082">
    <property type="entry name" value="ABCA"/>
</dbReference>
<evidence type="ECO:0000256" key="7">
    <source>
        <dbReference type="ARBA" id="ARBA00023136"/>
    </source>
</evidence>
<dbReference type="OMA" id="GTKGMEW"/>
<evidence type="ECO:0000256" key="5">
    <source>
        <dbReference type="ARBA" id="ARBA00022840"/>
    </source>
</evidence>
<keyword evidence="3 9" id="KW-0812">Transmembrane</keyword>
<feature type="domain" description="ABC transporter" evidence="10">
    <location>
        <begin position="670"/>
        <end position="907"/>
    </location>
</feature>
<dbReference type="AlphaFoldDB" id="A0A2K1IXQ3"/>
<dbReference type="InterPro" id="IPR027417">
    <property type="entry name" value="P-loop_NTPase"/>
</dbReference>
<evidence type="ECO:0000256" key="1">
    <source>
        <dbReference type="ARBA" id="ARBA00004141"/>
    </source>
</evidence>
<keyword evidence="5" id="KW-0067">ATP-binding</keyword>
<dbReference type="Pfam" id="PF12698">
    <property type="entry name" value="ABC2_membrane_3"/>
    <property type="match status" value="1"/>
</dbReference>
<evidence type="ECO:0000259" key="10">
    <source>
        <dbReference type="PROSITE" id="PS50893"/>
    </source>
</evidence>
<evidence type="ECO:0000256" key="9">
    <source>
        <dbReference type="SAM" id="Phobius"/>
    </source>
</evidence>
<dbReference type="OrthoDB" id="8061355at2759"/>
<dbReference type="PROSITE" id="PS50893">
    <property type="entry name" value="ABC_TRANSPORTER_2"/>
    <property type="match status" value="1"/>
</dbReference>
<feature type="transmembrane region" description="Helical" evidence="9">
    <location>
        <begin position="553"/>
        <end position="575"/>
    </location>
</feature>
<dbReference type="Gene3D" id="3.40.50.300">
    <property type="entry name" value="P-loop containing nucleotide triphosphate hydrolases"/>
    <property type="match status" value="1"/>
</dbReference>
<dbReference type="Proteomes" id="UP000006727">
    <property type="component" value="Chromosome 19"/>
</dbReference>
<dbReference type="InterPro" id="IPR003439">
    <property type="entry name" value="ABC_transporter-like_ATP-bd"/>
</dbReference>
<keyword evidence="4" id="KW-0547">Nucleotide-binding</keyword>
<dbReference type="Pfam" id="PF24526">
    <property type="entry name" value="ABCA12_C"/>
    <property type="match status" value="1"/>
</dbReference>
<feature type="transmembrane region" description="Helical" evidence="9">
    <location>
        <begin position="508"/>
        <end position="532"/>
    </location>
</feature>
<dbReference type="GO" id="GO:0042626">
    <property type="term" value="F:ATPase-coupled transmembrane transporter activity"/>
    <property type="evidence" value="ECO:0000318"/>
    <property type="project" value="GO_Central"/>
</dbReference>
<dbReference type="EnsemblPlants" id="Pp3c19_7970V3.3">
    <property type="protein sequence ID" value="Pp3c19_7970V3.3"/>
    <property type="gene ID" value="Pp3c19_7970"/>
</dbReference>
<feature type="transmembrane region" description="Helical" evidence="9">
    <location>
        <begin position="370"/>
        <end position="389"/>
    </location>
</feature>
<evidence type="ECO:0000256" key="2">
    <source>
        <dbReference type="ARBA" id="ARBA00008526"/>
    </source>
</evidence>
<feature type="transmembrane region" description="Helical" evidence="9">
    <location>
        <begin position="52"/>
        <end position="72"/>
    </location>
</feature>
<evidence type="ECO:0000256" key="8">
    <source>
        <dbReference type="SAM" id="MobiDB-lite"/>
    </source>
</evidence>
<dbReference type="Pfam" id="PF00005">
    <property type="entry name" value="ABC_tran"/>
    <property type="match status" value="1"/>
</dbReference>
<dbReference type="FunCoup" id="A0A2K1IXQ3">
    <property type="interactions" value="14"/>
</dbReference>